<evidence type="ECO:0000313" key="2">
    <source>
        <dbReference type="EnsemblPlants" id="QL08p041557:mrna"/>
    </source>
</evidence>
<protein>
    <recommendedName>
        <fullName evidence="1">UBC core domain-containing protein</fullName>
    </recommendedName>
</protein>
<name>A0A7N2MEB1_QUELO</name>
<feature type="domain" description="UBC core" evidence="1">
    <location>
        <begin position="41"/>
        <end position="158"/>
    </location>
</feature>
<dbReference type="Proteomes" id="UP000594261">
    <property type="component" value="Chromosome 8"/>
</dbReference>
<dbReference type="EMBL" id="LRBV02000008">
    <property type="status" value="NOT_ANNOTATED_CDS"/>
    <property type="molecule type" value="Genomic_DNA"/>
</dbReference>
<dbReference type="AlphaFoldDB" id="A0A7N2MEB1"/>
<dbReference type="Gramene" id="QL08p041557:mrna">
    <property type="protein sequence ID" value="QL08p041557:mrna"/>
    <property type="gene ID" value="QL08p041557"/>
</dbReference>
<dbReference type="Gene3D" id="3.10.110.10">
    <property type="entry name" value="Ubiquitin Conjugating Enzyme"/>
    <property type="match status" value="1"/>
</dbReference>
<reference evidence="2 3" key="1">
    <citation type="journal article" date="2016" name="G3 (Bethesda)">
        <title>First Draft Assembly and Annotation of the Genome of a California Endemic Oak Quercus lobata Nee (Fagaceae).</title>
        <authorList>
            <person name="Sork V.L."/>
            <person name="Fitz-Gibbon S.T."/>
            <person name="Puiu D."/>
            <person name="Crepeau M."/>
            <person name="Gugger P.F."/>
            <person name="Sherman R."/>
            <person name="Stevens K."/>
            <person name="Langley C.H."/>
            <person name="Pellegrini M."/>
            <person name="Salzberg S.L."/>
        </authorList>
    </citation>
    <scope>NUCLEOTIDE SEQUENCE [LARGE SCALE GENOMIC DNA]</scope>
    <source>
        <strain evidence="2 3">cv. SW786</strain>
    </source>
</reference>
<keyword evidence="3" id="KW-1185">Reference proteome</keyword>
<dbReference type="InterPro" id="IPR000608">
    <property type="entry name" value="UBC"/>
</dbReference>
<reference evidence="2" key="2">
    <citation type="submission" date="2021-01" db="UniProtKB">
        <authorList>
            <consortium name="EnsemblPlants"/>
        </authorList>
    </citation>
    <scope>IDENTIFICATION</scope>
</reference>
<proteinExistence type="predicted"/>
<dbReference type="EnsemblPlants" id="QL08p041557:mrna">
    <property type="protein sequence ID" value="QL08p041557:mrna"/>
    <property type="gene ID" value="QL08p041557"/>
</dbReference>
<accession>A0A7N2MEB1</accession>
<dbReference type="InterPro" id="IPR016135">
    <property type="entry name" value="UBQ-conjugating_enzyme/RWD"/>
</dbReference>
<evidence type="ECO:0000313" key="3">
    <source>
        <dbReference type="Proteomes" id="UP000594261"/>
    </source>
</evidence>
<sequence>MHLTGMLPVVWFAESWIIGNVEFLGLVPWMHSYQIPWNVLGYAKRFCGAFSKLERQVWQLAPGISASPSEDNMRYFNVMILGPAQSPYEGGVFKLELFLPEEYPMAAPKAEWSTEESDLKSFHHAVERGWFVVIAMSNNMIIVESVLYELYTFRVLGF</sequence>
<organism evidence="2 3">
    <name type="scientific">Quercus lobata</name>
    <name type="common">Valley oak</name>
    <dbReference type="NCBI Taxonomy" id="97700"/>
    <lineage>
        <taxon>Eukaryota</taxon>
        <taxon>Viridiplantae</taxon>
        <taxon>Streptophyta</taxon>
        <taxon>Embryophyta</taxon>
        <taxon>Tracheophyta</taxon>
        <taxon>Spermatophyta</taxon>
        <taxon>Magnoliopsida</taxon>
        <taxon>eudicotyledons</taxon>
        <taxon>Gunneridae</taxon>
        <taxon>Pentapetalae</taxon>
        <taxon>rosids</taxon>
        <taxon>fabids</taxon>
        <taxon>Fagales</taxon>
        <taxon>Fagaceae</taxon>
        <taxon>Quercus</taxon>
    </lineage>
</organism>
<dbReference type="InParanoid" id="A0A7N2MEB1"/>
<dbReference type="SUPFAM" id="SSF54495">
    <property type="entry name" value="UBC-like"/>
    <property type="match status" value="1"/>
</dbReference>
<dbReference type="Pfam" id="PF00179">
    <property type="entry name" value="UQ_con"/>
    <property type="match status" value="1"/>
</dbReference>
<dbReference type="PANTHER" id="PTHR24068">
    <property type="entry name" value="UBIQUITIN-CONJUGATING ENZYME E2"/>
    <property type="match status" value="1"/>
</dbReference>
<evidence type="ECO:0000259" key="1">
    <source>
        <dbReference type="PROSITE" id="PS50127"/>
    </source>
</evidence>
<dbReference type="PROSITE" id="PS50127">
    <property type="entry name" value="UBC_2"/>
    <property type="match status" value="1"/>
</dbReference>